<organism evidence="2 3">
    <name type="scientific">uncultured phage cr11_1</name>
    <dbReference type="NCBI Taxonomy" id="2772067"/>
    <lineage>
        <taxon>Viruses</taxon>
        <taxon>Duplodnaviria</taxon>
        <taxon>Heunggongvirae</taxon>
        <taxon>Uroviricota</taxon>
        <taxon>Caudoviricetes</taxon>
        <taxon>Crassvirales</taxon>
        <taxon>Intestiviridae</taxon>
        <taxon>Crudevirinae</taxon>
        <taxon>Delmidovirus</taxon>
        <taxon>Delmidovirus splanchnicus</taxon>
    </lineage>
</organism>
<name>A0A7M1RY61_9CAUD</name>
<keyword evidence="3" id="KW-1185">Reference proteome</keyword>
<evidence type="ECO:0000313" key="2">
    <source>
        <dbReference type="EMBL" id="QOR58832.1"/>
    </source>
</evidence>
<dbReference type="RefSeq" id="YP_010110990.1">
    <property type="nucleotide sequence ID" value="NC_055876.1"/>
</dbReference>
<proteinExistence type="predicted"/>
<feature type="region of interest" description="Disordered" evidence="1">
    <location>
        <begin position="1"/>
        <end position="36"/>
    </location>
</feature>
<dbReference type="EMBL" id="MT774383">
    <property type="protein sequence ID" value="QOR58832.1"/>
    <property type="molecule type" value="Genomic_DNA"/>
</dbReference>
<feature type="compositionally biased region" description="Polar residues" evidence="1">
    <location>
        <begin position="14"/>
        <end position="27"/>
    </location>
</feature>
<keyword evidence="2" id="KW-0238">DNA-binding</keyword>
<dbReference type="GeneID" id="65129313"/>
<sequence length="326" mass="35418">MAEIKTAGVANPANDANETKVGNTATTAAPKKRRRGLGEVRGTTRLKFDERDIDQATGLFKAHLESVELAWATQKEDSSLVSFAGLAVPSLVFTFASNAKDPSVRKYVTLRISPAESNALTIPGGDEAWKVEQPMNWLKHILNVFVLKGNAMSEEMMDALELPFEDFNDDMEYVPVEPEVVLAGWRTLFENFLAYMENNGKPVYKSATGNYLPLWIKLIRFTKIKGQWKPVASGNAAGDFAFPSFVGTGYIELFDQNRAPVLHVDASKESIIYREVAKAPSAPQIPGMAPAFNPQVPVGAPAATAAPMGMGAVPQASVNPTDDLPF</sequence>
<evidence type="ECO:0000313" key="3">
    <source>
        <dbReference type="Proteomes" id="UP000593979"/>
    </source>
</evidence>
<reference evidence="2 3" key="1">
    <citation type="submission" date="2020-07" db="EMBL/GenBank/DDBJ databases">
        <title>Taxonomic proposal: Crassvirales, a new order of highly abundant and diverse bacterial viruses.</title>
        <authorList>
            <person name="Shkoporov A.N."/>
            <person name="Stockdale S.R."/>
            <person name="Guerin E."/>
            <person name="Ross R.P."/>
            <person name="Hill C."/>
        </authorList>
    </citation>
    <scope>NUCLEOTIDE SEQUENCE [LARGE SCALE GENOMIC DNA]</scope>
</reference>
<dbReference type="Proteomes" id="UP000593979">
    <property type="component" value="Segment"/>
</dbReference>
<dbReference type="GO" id="GO:0003677">
    <property type="term" value="F:DNA binding"/>
    <property type="evidence" value="ECO:0007669"/>
    <property type="project" value="UniProtKB-KW"/>
</dbReference>
<protein>
    <submittedName>
        <fullName evidence="2">Single stranded DNA-binding protein</fullName>
    </submittedName>
</protein>
<evidence type="ECO:0000256" key="1">
    <source>
        <dbReference type="SAM" id="MobiDB-lite"/>
    </source>
</evidence>
<accession>A0A7M1RY61</accession>
<dbReference type="KEGG" id="vg:65129313"/>